<comment type="caution">
    <text evidence="1">The sequence shown here is derived from an EMBL/GenBank/DDBJ whole genome shotgun (WGS) entry which is preliminary data.</text>
</comment>
<organism evidence="1 2">
    <name type="scientific">Inconstantimicrobium mannanitabidum</name>
    <dbReference type="NCBI Taxonomy" id="1604901"/>
    <lineage>
        <taxon>Bacteria</taxon>
        <taxon>Bacillati</taxon>
        <taxon>Bacillota</taxon>
        <taxon>Clostridia</taxon>
        <taxon>Eubacteriales</taxon>
        <taxon>Clostridiaceae</taxon>
        <taxon>Inconstantimicrobium</taxon>
    </lineage>
</organism>
<dbReference type="Proteomes" id="UP001058074">
    <property type="component" value="Unassembled WGS sequence"/>
</dbReference>
<accession>A0ACB5RFE2</accession>
<evidence type="ECO:0000313" key="2">
    <source>
        <dbReference type="Proteomes" id="UP001058074"/>
    </source>
</evidence>
<sequence>MANGAEWIVMKDKYIWDFYIDYEEKLVANLIYQDNIIEEKIIDIEVEEFSLAEDLNKNICGVYLKESKLYYFTFDYKKIFKKILYTSKKYIAELTVVILGDEINILFIEKVRLRSISGNIINCVYTNDKMQVSSVAEINLISQNNTHYQIEKLGDNSIMMLYLNKKLDQIKVNANVYKKRHWDNDINLYEIKGSRIEISCMYIDDRIIILNLSKYMGKNILELVEIEDGKKSSYTKIFESSGKIFNSFLMRGKDELWIIWQEGVELFGAKYGDDFKYIYVKDLSLELQENEEIQLYNCININTNQCMKVLGGERAEFNFISPNIIFKESNRISLDYSSEEKQDKFNYQQIKGKIDNIKNEKIKIEQVLKSLDADFRKASAGSKVFLGNSDKDDDNYKDLKKELENVKKINNDILKGWV</sequence>
<dbReference type="EMBL" id="BROD01000001">
    <property type="protein sequence ID" value="GKX67774.1"/>
    <property type="molecule type" value="Genomic_DNA"/>
</dbReference>
<proteinExistence type="predicted"/>
<keyword evidence="2" id="KW-1185">Reference proteome</keyword>
<protein>
    <submittedName>
        <fullName evidence="1">Uncharacterized protein</fullName>
    </submittedName>
</protein>
<evidence type="ECO:0000313" key="1">
    <source>
        <dbReference type="EMBL" id="GKX67774.1"/>
    </source>
</evidence>
<name>A0ACB5RFE2_9CLOT</name>
<gene>
    <name evidence="1" type="ORF">rsdtw13_30320</name>
</gene>
<reference evidence="1" key="1">
    <citation type="journal article" date="2025" name="Int. J. Syst. Evol. Microbiol.">
        <title>Inconstantimicrobium mannanitabidum sp. nov., a novel member of the family Clostridiaceae isolated from anoxic soil under the treatment of reductive soil disinfestation.</title>
        <authorList>
            <person name="Ueki A."/>
            <person name="Tonouchi A."/>
            <person name="Honma S."/>
            <person name="Kaku N."/>
            <person name="Ueki K."/>
        </authorList>
    </citation>
    <scope>NUCLEOTIDE SEQUENCE</scope>
    <source>
        <strain evidence="1">TW13</strain>
    </source>
</reference>